<protein>
    <submittedName>
        <fullName evidence="2">Cj0069 family protein</fullName>
    </submittedName>
</protein>
<sequence>MTNSMIPVGKVAVVWRGDLAARAEATADNNRLKAIFEALARVGLAPEPVVFCEEAADAVRQQLLGMEGVLVWVDPIATASGQRRGALDDILREVAQAGVFVSTHPDVIAKMGVKAVLHRTRALGWGTDTRFYERSEAFQAEFPTLLVAGPRVLKQNRGNGGIGVWKVEADGAGGVRVLEARGGAVARVMPLADFMAERLVAFEPGGGLVDQPFQARLLDGMIRCYMSGGQVVGFGHQMVRALAPAEAGPAGPRLYSGPDDPRFQRLRAMMERDWTPGLARRLDIEPDDLPVIWDADFLLGPKSTAGEDSYVLCEINVSAVFPIPDEAPDALAATTLKRLASHRRKRAPAS</sequence>
<evidence type="ECO:0000259" key="1">
    <source>
        <dbReference type="Pfam" id="PF20668"/>
    </source>
</evidence>
<dbReference type="Pfam" id="PF20668">
    <property type="entry name" value="DUF6815"/>
    <property type="match status" value="1"/>
</dbReference>
<evidence type="ECO:0000313" key="2">
    <source>
        <dbReference type="EMBL" id="MBR7620920.1"/>
    </source>
</evidence>
<accession>A0A941D275</accession>
<dbReference type="NCBIfam" id="NF033816">
    <property type="entry name" value="Cj0069_fam"/>
    <property type="match status" value="1"/>
</dbReference>
<dbReference type="EMBL" id="JAGSGD010000001">
    <property type="protein sequence ID" value="MBR7620920.1"/>
    <property type="molecule type" value="Genomic_DNA"/>
</dbReference>
<feature type="domain" description="DUF6815" evidence="1">
    <location>
        <begin position="219"/>
        <end position="321"/>
    </location>
</feature>
<reference evidence="2" key="1">
    <citation type="submission" date="2021-04" db="EMBL/GenBank/DDBJ databases">
        <title>Draft genome assembly of strain Phenylobacterium sp. 20VBR1 using MiniION and Illumina platforms.</title>
        <authorList>
            <person name="Thomas F.A."/>
            <person name="Krishnan K.P."/>
            <person name="Sinha R.K."/>
        </authorList>
    </citation>
    <scope>NUCLEOTIDE SEQUENCE</scope>
    <source>
        <strain evidence="2">20VBR1</strain>
    </source>
</reference>
<keyword evidence="3" id="KW-1185">Reference proteome</keyword>
<dbReference type="Proteomes" id="UP000622580">
    <property type="component" value="Unassembled WGS sequence"/>
</dbReference>
<evidence type="ECO:0000313" key="3">
    <source>
        <dbReference type="Proteomes" id="UP000622580"/>
    </source>
</evidence>
<dbReference type="InterPro" id="IPR049212">
    <property type="entry name" value="DUF6815"/>
</dbReference>
<comment type="caution">
    <text evidence="2">The sequence shown here is derived from an EMBL/GenBank/DDBJ whole genome shotgun (WGS) entry which is preliminary data.</text>
</comment>
<proteinExistence type="predicted"/>
<name>A0A941D275_9CAUL</name>
<dbReference type="AlphaFoldDB" id="A0A941D275"/>
<organism evidence="2 3">
    <name type="scientific">Phenylobacterium glaciei</name>
    <dbReference type="NCBI Taxonomy" id="2803784"/>
    <lineage>
        <taxon>Bacteria</taxon>
        <taxon>Pseudomonadati</taxon>
        <taxon>Pseudomonadota</taxon>
        <taxon>Alphaproteobacteria</taxon>
        <taxon>Caulobacterales</taxon>
        <taxon>Caulobacteraceae</taxon>
        <taxon>Phenylobacterium</taxon>
    </lineage>
</organism>
<dbReference type="RefSeq" id="WP_215341643.1">
    <property type="nucleotide sequence ID" value="NZ_JAGSGD010000001.1"/>
</dbReference>
<gene>
    <name evidence="2" type="ORF">JKL49_16105</name>
</gene>